<evidence type="ECO:0000313" key="5">
    <source>
        <dbReference type="EMBL" id="RFZ91195.1"/>
    </source>
</evidence>
<dbReference type="Gene3D" id="1.10.10.10">
    <property type="entry name" value="Winged helix-like DNA-binding domain superfamily/Winged helix DNA-binding domain"/>
    <property type="match status" value="1"/>
</dbReference>
<dbReference type="InterPro" id="IPR036388">
    <property type="entry name" value="WH-like_DNA-bd_sf"/>
</dbReference>
<gene>
    <name evidence="5" type="ORF">D0C36_19855</name>
</gene>
<keyword evidence="6" id="KW-1185">Reference proteome</keyword>
<dbReference type="OrthoDB" id="9797599at2"/>
<keyword evidence="1" id="KW-0805">Transcription regulation</keyword>
<dbReference type="RefSeq" id="WP_117393402.1">
    <property type="nucleotide sequence ID" value="NZ_QWDC01000003.1"/>
</dbReference>
<dbReference type="PANTHER" id="PTHR33204">
    <property type="entry name" value="TRANSCRIPTIONAL REGULATOR, MARR FAMILY"/>
    <property type="match status" value="1"/>
</dbReference>
<dbReference type="GO" id="GO:0003677">
    <property type="term" value="F:DNA binding"/>
    <property type="evidence" value="ECO:0007669"/>
    <property type="project" value="UniProtKB-KW"/>
</dbReference>
<dbReference type="PANTHER" id="PTHR33204:SF29">
    <property type="entry name" value="TRANSCRIPTIONAL REGULATOR"/>
    <property type="match status" value="1"/>
</dbReference>
<feature type="domain" description="HTH hxlR-type" evidence="4">
    <location>
        <begin position="19"/>
        <end position="118"/>
    </location>
</feature>
<evidence type="ECO:0000256" key="1">
    <source>
        <dbReference type="ARBA" id="ARBA00023015"/>
    </source>
</evidence>
<evidence type="ECO:0000313" key="6">
    <source>
        <dbReference type="Proteomes" id="UP000264217"/>
    </source>
</evidence>
<dbReference type="SUPFAM" id="SSF46785">
    <property type="entry name" value="Winged helix' DNA-binding domain"/>
    <property type="match status" value="1"/>
</dbReference>
<evidence type="ECO:0000256" key="2">
    <source>
        <dbReference type="ARBA" id="ARBA00023125"/>
    </source>
</evidence>
<keyword evidence="3" id="KW-0804">Transcription</keyword>
<comment type="caution">
    <text evidence="5">The sequence shown here is derived from an EMBL/GenBank/DDBJ whole genome shotgun (WGS) entry which is preliminary data.</text>
</comment>
<dbReference type="PROSITE" id="PS51118">
    <property type="entry name" value="HTH_HXLR"/>
    <property type="match status" value="1"/>
</dbReference>
<dbReference type="Pfam" id="PF01638">
    <property type="entry name" value="HxlR"/>
    <property type="match status" value="1"/>
</dbReference>
<dbReference type="InterPro" id="IPR036390">
    <property type="entry name" value="WH_DNA-bd_sf"/>
</dbReference>
<dbReference type="Proteomes" id="UP000264217">
    <property type="component" value="Unassembled WGS sequence"/>
</dbReference>
<protein>
    <submittedName>
        <fullName evidence="5">Transcriptional regulator</fullName>
    </submittedName>
</protein>
<sequence>MSYNRHETLDCKRNPNKDCGVEAALAIISGKWKLKIFKALRQGAPVRFSLLKKELNDISEKTLAAQLREMEHDGLLTRVMYAEVPPRVEYSLTELGQKLEPLFLSLENLGLAYILQKMHNDTPVGI</sequence>
<accession>A0A372NS71</accession>
<keyword evidence="2" id="KW-0238">DNA-binding</keyword>
<evidence type="ECO:0000259" key="4">
    <source>
        <dbReference type="PROSITE" id="PS51118"/>
    </source>
</evidence>
<evidence type="ECO:0000256" key="3">
    <source>
        <dbReference type="ARBA" id="ARBA00023163"/>
    </source>
</evidence>
<reference evidence="5 6" key="1">
    <citation type="submission" date="2018-08" db="EMBL/GenBank/DDBJ databases">
        <title>Mucilaginibacter sp. MYSH2.</title>
        <authorList>
            <person name="Seo T."/>
        </authorList>
    </citation>
    <scope>NUCLEOTIDE SEQUENCE [LARGE SCALE GENOMIC DNA]</scope>
    <source>
        <strain evidence="5 6">MYSH2</strain>
    </source>
</reference>
<dbReference type="AlphaFoldDB" id="A0A372NS71"/>
<name>A0A372NS71_9SPHI</name>
<organism evidence="5 6">
    <name type="scientific">Mucilaginibacter conchicola</name>
    <dbReference type="NCBI Taxonomy" id="2303333"/>
    <lineage>
        <taxon>Bacteria</taxon>
        <taxon>Pseudomonadati</taxon>
        <taxon>Bacteroidota</taxon>
        <taxon>Sphingobacteriia</taxon>
        <taxon>Sphingobacteriales</taxon>
        <taxon>Sphingobacteriaceae</taxon>
        <taxon>Mucilaginibacter</taxon>
    </lineage>
</organism>
<dbReference type="EMBL" id="QWDC01000003">
    <property type="protein sequence ID" value="RFZ91195.1"/>
    <property type="molecule type" value="Genomic_DNA"/>
</dbReference>
<dbReference type="InterPro" id="IPR002577">
    <property type="entry name" value="HTH_HxlR"/>
</dbReference>
<proteinExistence type="predicted"/>